<feature type="chain" id="PRO_5045673759" description="Copper amine oxidase-like N-terminal domain-containing protein" evidence="1">
    <location>
        <begin position="26"/>
        <end position="297"/>
    </location>
</feature>
<name>A0ABQ1YYN0_9BACL</name>
<dbReference type="RefSeq" id="WP_188591623.1">
    <property type="nucleotide sequence ID" value="NZ_BMFU01000001.1"/>
</dbReference>
<protein>
    <recommendedName>
        <fullName evidence="2">Copper amine oxidase-like N-terminal domain-containing protein</fullName>
    </recommendedName>
</protein>
<evidence type="ECO:0000259" key="2">
    <source>
        <dbReference type="Pfam" id="PF07833"/>
    </source>
</evidence>
<keyword evidence="1" id="KW-0732">Signal</keyword>
<feature type="domain" description="Copper amine oxidase-like N-terminal" evidence="2">
    <location>
        <begin position="34"/>
        <end position="147"/>
    </location>
</feature>
<accession>A0ABQ1YYN0</accession>
<dbReference type="InterPro" id="IPR036582">
    <property type="entry name" value="Mao_N_sf"/>
</dbReference>
<sequence length="297" mass="32390">MWKKKVSIAFLSVMMLFGTAVSASAAQQNVSVKVDSKRVSFPDAQPYFESSRVMIPVRFVSESLGAKVSYGKNSSGNKVNRVVTIKLGDKVIYMTVNSSKVLVGEQIITLDVPARLQEERVYVPLRFVSEALGTQVKWNQAQKLVSISTGSGVTEPEEETKTPSTGMYKAGFEWPREQELGKTLFVKNVQVKNGKLTFTLPKNAEGGSKYTDDGTSVKLIPGKTYTFDIGKGAGFLSISKPESKGDQWEGYYIFLDANYVDDIKAIFGTVKEGVVVAGVGQGVSPLSEVINDAKQLK</sequence>
<organism evidence="3 4">
    <name type="scientific">Paenibacillus silvae</name>
    <dbReference type="NCBI Taxonomy" id="1325358"/>
    <lineage>
        <taxon>Bacteria</taxon>
        <taxon>Bacillati</taxon>
        <taxon>Bacillota</taxon>
        <taxon>Bacilli</taxon>
        <taxon>Bacillales</taxon>
        <taxon>Paenibacillaceae</taxon>
        <taxon>Paenibacillus</taxon>
    </lineage>
</organism>
<dbReference type="Gene3D" id="3.30.457.10">
    <property type="entry name" value="Copper amine oxidase-like, N-terminal domain"/>
    <property type="match status" value="1"/>
</dbReference>
<gene>
    <name evidence="3" type="ORF">GCM10008014_00250</name>
</gene>
<keyword evidence="4" id="KW-1185">Reference proteome</keyword>
<dbReference type="Proteomes" id="UP000652153">
    <property type="component" value="Unassembled WGS sequence"/>
</dbReference>
<proteinExistence type="predicted"/>
<evidence type="ECO:0000256" key="1">
    <source>
        <dbReference type="SAM" id="SignalP"/>
    </source>
</evidence>
<dbReference type="Pfam" id="PF07833">
    <property type="entry name" value="Cu_amine_oxidN1"/>
    <property type="match status" value="1"/>
</dbReference>
<comment type="caution">
    <text evidence="3">The sequence shown here is derived from an EMBL/GenBank/DDBJ whole genome shotgun (WGS) entry which is preliminary data.</text>
</comment>
<reference evidence="4" key="1">
    <citation type="journal article" date="2019" name="Int. J. Syst. Evol. Microbiol.">
        <title>The Global Catalogue of Microorganisms (GCM) 10K type strain sequencing project: providing services to taxonomists for standard genome sequencing and annotation.</title>
        <authorList>
            <consortium name="The Broad Institute Genomics Platform"/>
            <consortium name="The Broad Institute Genome Sequencing Center for Infectious Disease"/>
            <person name="Wu L."/>
            <person name="Ma J."/>
        </authorList>
    </citation>
    <scope>NUCLEOTIDE SEQUENCE [LARGE SCALE GENOMIC DNA]</scope>
    <source>
        <strain evidence="4">CGMCC 1.12770</strain>
    </source>
</reference>
<evidence type="ECO:0000313" key="4">
    <source>
        <dbReference type="Proteomes" id="UP000652153"/>
    </source>
</evidence>
<dbReference type="SUPFAM" id="SSF55383">
    <property type="entry name" value="Copper amine oxidase, domain N"/>
    <property type="match status" value="2"/>
</dbReference>
<feature type="signal peptide" evidence="1">
    <location>
        <begin position="1"/>
        <end position="25"/>
    </location>
</feature>
<dbReference type="InterPro" id="IPR012854">
    <property type="entry name" value="Cu_amine_oxidase-like_N"/>
</dbReference>
<evidence type="ECO:0000313" key="3">
    <source>
        <dbReference type="EMBL" id="GGH40993.1"/>
    </source>
</evidence>
<dbReference type="EMBL" id="BMFU01000001">
    <property type="protein sequence ID" value="GGH40993.1"/>
    <property type="molecule type" value="Genomic_DNA"/>
</dbReference>